<accession>A0A4U5M8M0</accession>
<evidence type="ECO:0000313" key="2">
    <source>
        <dbReference type="Proteomes" id="UP000298663"/>
    </source>
</evidence>
<dbReference type="Proteomes" id="UP000298663">
    <property type="component" value="Unassembled WGS sequence"/>
</dbReference>
<sequence>MDSVRDLNWSADRIETTKTGRWRKFLDSVRAKFNWFRLGIGVVAASTSRSEVRQAQESVRCTINQRLLSLNPAIVRSGAILRPRLGVCGQPAGLISSCHPKTRSFVRSWATSTSSALWP</sequence>
<keyword evidence="2" id="KW-1185">Reference proteome</keyword>
<comment type="caution">
    <text evidence="1">The sequence shown here is derived from an EMBL/GenBank/DDBJ whole genome shotgun (WGS) entry which is preliminary data.</text>
</comment>
<organism evidence="1 2">
    <name type="scientific">Steinernema carpocapsae</name>
    <name type="common">Entomopathogenic nematode</name>
    <dbReference type="NCBI Taxonomy" id="34508"/>
    <lineage>
        <taxon>Eukaryota</taxon>
        <taxon>Metazoa</taxon>
        <taxon>Ecdysozoa</taxon>
        <taxon>Nematoda</taxon>
        <taxon>Chromadorea</taxon>
        <taxon>Rhabditida</taxon>
        <taxon>Tylenchina</taxon>
        <taxon>Panagrolaimomorpha</taxon>
        <taxon>Strongyloidoidea</taxon>
        <taxon>Steinernematidae</taxon>
        <taxon>Steinernema</taxon>
    </lineage>
</organism>
<dbReference type="EMBL" id="AZBU02000009">
    <property type="protein sequence ID" value="TKR65222.1"/>
    <property type="molecule type" value="Genomic_DNA"/>
</dbReference>
<evidence type="ECO:0000313" key="1">
    <source>
        <dbReference type="EMBL" id="TKR65222.1"/>
    </source>
</evidence>
<proteinExistence type="predicted"/>
<reference evidence="1 2" key="1">
    <citation type="journal article" date="2015" name="Genome Biol.">
        <title>Comparative genomics of Steinernema reveals deeply conserved gene regulatory networks.</title>
        <authorList>
            <person name="Dillman A.R."/>
            <person name="Macchietto M."/>
            <person name="Porter C.F."/>
            <person name="Rogers A."/>
            <person name="Williams B."/>
            <person name="Antoshechkin I."/>
            <person name="Lee M.M."/>
            <person name="Goodwin Z."/>
            <person name="Lu X."/>
            <person name="Lewis E.E."/>
            <person name="Goodrich-Blair H."/>
            <person name="Stock S.P."/>
            <person name="Adams B.J."/>
            <person name="Sternberg P.W."/>
            <person name="Mortazavi A."/>
        </authorList>
    </citation>
    <scope>NUCLEOTIDE SEQUENCE [LARGE SCALE GENOMIC DNA]</scope>
    <source>
        <strain evidence="1 2">ALL</strain>
    </source>
</reference>
<protein>
    <submittedName>
        <fullName evidence="1">Uncharacterized protein</fullName>
    </submittedName>
</protein>
<dbReference type="AlphaFoldDB" id="A0A4U5M8M0"/>
<name>A0A4U5M8M0_STECR</name>
<reference evidence="1 2" key="2">
    <citation type="journal article" date="2019" name="G3 (Bethesda)">
        <title>Hybrid Assembly of the Genome of the Entomopathogenic Nematode Steinernema carpocapsae Identifies the X-Chromosome.</title>
        <authorList>
            <person name="Serra L."/>
            <person name="Macchietto M."/>
            <person name="Macias-Munoz A."/>
            <person name="McGill C.J."/>
            <person name="Rodriguez I.M."/>
            <person name="Rodriguez B."/>
            <person name="Murad R."/>
            <person name="Mortazavi A."/>
        </authorList>
    </citation>
    <scope>NUCLEOTIDE SEQUENCE [LARGE SCALE GENOMIC DNA]</scope>
    <source>
        <strain evidence="1 2">ALL</strain>
    </source>
</reference>
<gene>
    <name evidence="1" type="ORF">L596_025653</name>
</gene>